<evidence type="ECO:0000313" key="3">
    <source>
        <dbReference type="Proteomes" id="UP001597040"/>
    </source>
</evidence>
<evidence type="ECO:0000313" key="2">
    <source>
        <dbReference type="EMBL" id="MFD1040083.1"/>
    </source>
</evidence>
<dbReference type="RefSeq" id="WP_390363830.1">
    <property type="nucleotide sequence ID" value="NZ_JBHTKJ010000058.1"/>
</dbReference>
<sequence length="293" mass="33075">MQRNIGIVMVILLIFFIPFVGITQPVYAYPYQNMEVHFIDVGQGDSMLIKTPEDKNILIDGGPPKAGKDVVTYLKQQNVDKIDLLIATHPDIDHIGGLIDVMKSIEVVEVIDSGKLHSTMTYARYINQIRKQDIPIRIARQNEQINLDPTIEIRILNTYSGAKNNNQSSIAMKLTHKDIDFLLMSDVETKQEVKILQNHNVEAEFIKVAHHGSKTSTSFSFLEHVKPKTAILTYSKKNDYGHPVERVIGNLNRINADVYSTAVFGNLVMTTDGHDYLIMPEKTPIDGLFEITE</sequence>
<dbReference type="Pfam" id="PF00753">
    <property type="entry name" value="Lactamase_B"/>
    <property type="match status" value="1"/>
</dbReference>
<reference evidence="3" key="1">
    <citation type="journal article" date="2019" name="Int. J. Syst. Evol. Microbiol.">
        <title>The Global Catalogue of Microorganisms (GCM) 10K type strain sequencing project: providing services to taxonomists for standard genome sequencing and annotation.</title>
        <authorList>
            <consortium name="The Broad Institute Genomics Platform"/>
            <consortium name="The Broad Institute Genome Sequencing Center for Infectious Disease"/>
            <person name="Wu L."/>
            <person name="Ma J."/>
        </authorList>
    </citation>
    <scope>NUCLEOTIDE SEQUENCE [LARGE SCALE GENOMIC DNA]</scope>
    <source>
        <strain evidence="3">CCUG 56754</strain>
    </source>
</reference>
<name>A0ABW3LPR2_9BACI</name>
<proteinExistence type="predicted"/>
<dbReference type="InterPro" id="IPR035681">
    <property type="entry name" value="ComA-like_MBL"/>
</dbReference>
<dbReference type="SUPFAM" id="SSF56281">
    <property type="entry name" value="Metallo-hydrolase/oxidoreductase"/>
    <property type="match status" value="1"/>
</dbReference>
<organism evidence="2 3">
    <name type="scientific">Virgibacillus byunsanensis</name>
    <dbReference type="NCBI Taxonomy" id="570945"/>
    <lineage>
        <taxon>Bacteria</taxon>
        <taxon>Bacillati</taxon>
        <taxon>Bacillota</taxon>
        <taxon>Bacilli</taxon>
        <taxon>Bacillales</taxon>
        <taxon>Bacillaceae</taxon>
        <taxon>Virgibacillus</taxon>
    </lineage>
</organism>
<gene>
    <name evidence="2" type="ORF">ACFQ3N_17050</name>
</gene>
<dbReference type="PANTHER" id="PTHR30619">
    <property type="entry name" value="DNA INTERNALIZATION/COMPETENCE PROTEIN COMEC/REC2"/>
    <property type="match status" value="1"/>
</dbReference>
<dbReference type="InterPro" id="IPR052159">
    <property type="entry name" value="Competence_DNA_uptake"/>
</dbReference>
<dbReference type="Gene3D" id="3.60.15.10">
    <property type="entry name" value="Ribonuclease Z/Hydroxyacylglutathione hydrolase-like"/>
    <property type="match status" value="1"/>
</dbReference>
<evidence type="ECO:0000259" key="1">
    <source>
        <dbReference type="Pfam" id="PF00753"/>
    </source>
</evidence>
<dbReference type="InterPro" id="IPR036866">
    <property type="entry name" value="RibonucZ/Hydroxyglut_hydro"/>
</dbReference>
<protein>
    <submittedName>
        <fullName evidence="2">ComEC/Rec2 family competence protein</fullName>
    </submittedName>
</protein>
<accession>A0ABW3LPR2</accession>
<comment type="caution">
    <text evidence="2">The sequence shown here is derived from an EMBL/GenBank/DDBJ whole genome shotgun (WGS) entry which is preliminary data.</text>
</comment>
<dbReference type="InterPro" id="IPR001279">
    <property type="entry name" value="Metallo-B-lactamas"/>
</dbReference>
<keyword evidence="3" id="KW-1185">Reference proteome</keyword>
<dbReference type="Proteomes" id="UP001597040">
    <property type="component" value="Unassembled WGS sequence"/>
</dbReference>
<feature type="domain" description="Metallo-beta-lactamase" evidence="1">
    <location>
        <begin position="40"/>
        <end position="156"/>
    </location>
</feature>
<dbReference type="CDD" id="cd07731">
    <property type="entry name" value="ComA-like_MBL-fold"/>
    <property type="match status" value="1"/>
</dbReference>
<dbReference type="EMBL" id="JBHTKJ010000058">
    <property type="protein sequence ID" value="MFD1040083.1"/>
    <property type="molecule type" value="Genomic_DNA"/>
</dbReference>
<dbReference type="PANTHER" id="PTHR30619:SF7">
    <property type="entry name" value="BETA-LACTAMASE DOMAIN PROTEIN"/>
    <property type="match status" value="1"/>
</dbReference>